<protein>
    <recommendedName>
        <fullName evidence="2">5'-nucleotidase</fullName>
        <ecNumber evidence="2">3.1.3.5</ecNumber>
    </recommendedName>
</protein>
<dbReference type="PANTHER" id="PTHR11575">
    <property type="entry name" value="5'-NUCLEOTIDASE-RELATED"/>
    <property type="match status" value="1"/>
</dbReference>
<accession>A0A7R8ZVE8</accession>
<sequence length="234" mass="26037">MEMDAVAFGNHDFDKGTEQALAFASRSTNFTLLAANMKAEEGEALGEYYEPYTIIQRGGRRIGIVGYVTDLTCFNGEERTEGITFECETPAVERTVQELQSQGIDIIIALGHSGFHDYDEILAQSVEGIDLIVGGHSHTFMYNGNPPVDPSDGQEADVEPMYPMWTLNNDTLEQDDFHLPRRFSFETESPALTAPVAPPTRKEFEVMGLLKPSLTDRCLQNATKLIFCERKSSL</sequence>
<dbReference type="PANTHER" id="PTHR11575:SF24">
    <property type="entry name" value="5'-NUCLEOTIDASE"/>
    <property type="match status" value="1"/>
</dbReference>
<name>A0A7R8ZVE8_9CRUS</name>
<dbReference type="SUPFAM" id="SSF56300">
    <property type="entry name" value="Metallo-dependent phosphatases"/>
    <property type="match status" value="1"/>
</dbReference>
<dbReference type="OrthoDB" id="7722975at2759"/>
<dbReference type="InterPro" id="IPR029052">
    <property type="entry name" value="Metallo-depent_PP-like"/>
</dbReference>
<dbReference type="GO" id="GO:0009166">
    <property type="term" value="P:nucleotide catabolic process"/>
    <property type="evidence" value="ECO:0007669"/>
    <property type="project" value="InterPro"/>
</dbReference>
<dbReference type="EC" id="3.1.3.5" evidence="2"/>
<dbReference type="EMBL" id="OB665756">
    <property type="protein sequence ID" value="CAD7233165.1"/>
    <property type="molecule type" value="Genomic_DNA"/>
</dbReference>
<evidence type="ECO:0000313" key="4">
    <source>
        <dbReference type="EMBL" id="CAD7233165.1"/>
    </source>
</evidence>
<dbReference type="GO" id="GO:0008253">
    <property type="term" value="F:5'-nucleotidase activity"/>
    <property type="evidence" value="ECO:0007669"/>
    <property type="project" value="UniProtKB-EC"/>
</dbReference>
<organism evidence="4">
    <name type="scientific">Cyprideis torosa</name>
    <dbReference type="NCBI Taxonomy" id="163714"/>
    <lineage>
        <taxon>Eukaryota</taxon>
        <taxon>Metazoa</taxon>
        <taxon>Ecdysozoa</taxon>
        <taxon>Arthropoda</taxon>
        <taxon>Crustacea</taxon>
        <taxon>Oligostraca</taxon>
        <taxon>Ostracoda</taxon>
        <taxon>Podocopa</taxon>
        <taxon>Podocopida</taxon>
        <taxon>Cytherocopina</taxon>
        <taxon>Cytheroidea</taxon>
        <taxon>Cytherideidae</taxon>
        <taxon>Cyprideis</taxon>
    </lineage>
</organism>
<evidence type="ECO:0000256" key="2">
    <source>
        <dbReference type="ARBA" id="ARBA00012643"/>
    </source>
</evidence>
<dbReference type="PRINTS" id="PR01607">
    <property type="entry name" value="APYRASEFAMLY"/>
</dbReference>
<proteinExistence type="predicted"/>
<gene>
    <name evidence="4" type="ORF">CTOB1V02_LOCUS10988</name>
</gene>
<evidence type="ECO:0000259" key="3">
    <source>
        <dbReference type="Pfam" id="PF00149"/>
    </source>
</evidence>
<feature type="domain" description="Calcineurin-like phosphoesterase" evidence="3">
    <location>
        <begin position="6"/>
        <end position="139"/>
    </location>
</feature>
<dbReference type="InterPro" id="IPR004843">
    <property type="entry name" value="Calcineurin-like_PHP"/>
</dbReference>
<reference evidence="4" key="1">
    <citation type="submission" date="2020-11" db="EMBL/GenBank/DDBJ databases">
        <authorList>
            <person name="Tran Van P."/>
        </authorList>
    </citation>
    <scope>NUCLEOTIDE SEQUENCE</scope>
</reference>
<dbReference type="AlphaFoldDB" id="A0A7R8ZVE8"/>
<dbReference type="Pfam" id="PF00149">
    <property type="entry name" value="Metallophos"/>
    <property type="match status" value="1"/>
</dbReference>
<dbReference type="Gene3D" id="3.60.21.10">
    <property type="match status" value="1"/>
</dbReference>
<dbReference type="InterPro" id="IPR006179">
    <property type="entry name" value="5_nucleotidase/apyrase"/>
</dbReference>
<evidence type="ECO:0000256" key="1">
    <source>
        <dbReference type="ARBA" id="ARBA00000815"/>
    </source>
</evidence>
<comment type="catalytic activity">
    <reaction evidence="1">
        <text>a ribonucleoside 5'-phosphate + H2O = a ribonucleoside + phosphate</text>
        <dbReference type="Rhea" id="RHEA:12484"/>
        <dbReference type="ChEBI" id="CHEBI:15377"/>
        <dbReference type="ChEBI" id="CHEBI:18254"/>
        <dbReference type="ChEBI" id="CHEBI:43474"/>
        <dbReference type="ChEBI" id="CHEBI:58043"/>
        <dbReference type="EC" id="3.1.3.5"/>
    </reaction>
</comment>